<feature type="domain" description="GTP-binding protein TrmE N-terminal" evidence="8">
    <location>
        <begin position="45"/>
        <end position="166"/>
    </location>
</feature>
<dbReference type="InterPro" id="IPR027417">
    <property type="entry name" value="P-loop_NTPase"/>
</dbReference>
<proteinExistence type="inferred from homology"/>
<accession>A0A448YNZ5</accession>
<dbReference type="GO" id="GO:0003924">
    <property type="term" value="F:GTPase activity"/>
    <property type="evidence" value="ECO:0007669"/>
    <property type="project" value="InterPro"/>
</dbReference>
<dbReference type="InParanoid" id="A0A448YNZ5"/>
<feature type="domain" description="G" evidence="7">
    <location>
        <begin position="269"/>
        <end position="381"/>
    </location>
</feature>
<dbReference type="Pfam" id="PF10396">
    <property type="entry name" value="TrmE_N"/>
    <property type="match status" value="1"/>
</dbReference>
<comment type="similarity">
    <text evidence="2 6">Belongs to the TRAFAC class TrmE-Era-EngA-EngB-Septin-like GTPase superfamily. TrmE GTPase family.</text>
</comment>
<dbReference type="NCBIfam" id="TIGR00450">
    <property type="entry name" value="mnmE_trmE_thdF"/>
    <property type="match status" value="1"/>
</dbReference>
<name>A0A448YNZ5_BRENA</name>
<dbReference type="Gene3D" id="1.20.120.430">
    <property type="entry name" value="tRNA modification GTPase MnmE domain 2"/>
    <property type="match status" value="1"/>
</dbReference>
<dbReference type="AlphaFoldDB" id="A0A448YNZ5"/>
<evidence type="ECO:0000259" key="8">
    <source>
        <dbReference type="Pfam" id="PF10396"/>
    </source>
</evidence>
<evidence type="ECO:0000256" key="2">
    <source>
        <dbReference type="ARBA" id="ARBA00011043"/>
    </source>
</evidence>
<dbReference type="InterPro" id="IPR004520">
    <property type="entry name" value="GTPase_MnmE"/>
</dbReference>
<evidence type="ECO:0000256" key="3">
    <source>
        <dbReference type="ARBA" id="ARBA00022694"/>
    </source>
</evidence>
<sequence>MILRSVRVGDPRAFQSYMDGHLRRHFPLSLPRYLTSLSNSVFSPTIYALSTTPGRSAIAVIRISGPASSYIYHRLTHSRTPPKPRYATVRKLYSPESNTLLDESLCLYFKGPHSYTGEDSMELQVHGGRAVVSSVMKAISSLHTEHMPIKYAERGQFSMRGFQNGRFDLTEAEGINELINAETEVQRVSALSSMKGETRELFHSWRKRILGNVALLTTVIDFGEDHDVDQVNILFDKVDSNIAKLEDEVIHYLEKTRRSQILMDGIRLTLLGPPNAGKSSLLNIMADDDKAIVSSIAGTTRDSIEIPMSIHGYKVVVGDTAGIRDSPNEIEREGIKRAKLRSVNADINLVMIPADLNDIDDAFLNHVSSIRNREHLIIINKGDLVNETERLDLLNKLSTKLNVGKDNFRFISCLTREGIDDLTDTLTSKFREITWTDSSEDPVVISKRAQDVLAKEVLQGFKDFRAYKKANDIVLATEGLKFSMEGIGRITGEAIGVEEILGTVFSQFCIGK</sequence>
<dbReference type="STRING" id="13370.A0A448YNZ5"/>
<keyword evidence="3 6" id="KW-0819">tRNA processing</keyword>
<evidence type="ECO:0000313" key="11">
    <source>
        <dbReference type="Proteomes" id="UP000290900"/>
    </source>
</evidence>
<evidence type="ECO:0000256" key="5">
    <source>
        <dbReference type="ARBA" id="ARBA00023134"/>
    </source>
</evidence>
<dbReference type="CDD" id="cd04164">
    <property type="entry name" value="trmE"/>
    <property type="match status" value="1"/>
</dbReference>
<dbReference type="FunCoup" id="A0A448YNZ5">
    <property type="interactions" value="447"/>
</dbReference>
<dbReference type="EMBL" id="CAACVR010000023">
    <property type="protein sequence ID" value="VEU22578.1"/>
    <property type="molecule type" value="Genomic_DNA"/>
</dbReference>
<keyword evidence="11" id="KW-1185">Reference proteome</keyword>
<dbReference type="GO" id="GO:0005739">
    <property type="term" value="C:mitochondrion"/>
    <property type="evidence" value="ECO:0007669"/>
    <property type="project" value="UniProtKB-SubCell"/>
</dbReference>
<dbReference type="GO" id="GO:0030488">
    <property type="term" value="P:tRNA methylation"/>
    <property type="evidence" value="ECO:0007669"/>
    <property type="project" value="TreeGrafter"/>
</dbReference>
<dbReference type="CDD" id="cd14858">
    <property type="entry name" value="TrmE_N"/>
    <property type="match status" value="1"/>
</dbReference>
<dbReference type="Pfam" id="PF01926">
    <property type="entry name" value="MMR_HSR1"/>
    <property type="match status" value="1"/>
</dbReference>
<dbReference type="OrthoDB" id="188276at2759"/>
<dbReference type="Proteomes" id="UP000290900">
    <property type="component" value="Unassembled WGS sequence"/>
</dbReference>
<dbReference type="NCBIfam" id="NF003661">
    <property type="entry name" value="PRK05291.1-3"/>
    <property type="match status" value="1"/>
</dbReference>
<dbReference type="Pfam" id="PF12631">
    <property type="entry name" value="MnmE_helical"/>
    <property type="match status" value="1"/>
</dbReference>
<reference evidence="10 11" key="1">
    <citation type="submission" date="2018-12" db="EMBL/GenBank/DDBJ databases">
        <authorList>
            <person name="Tiukova I."/>
            <person name="Dainat J."/>
        </authorList>
    </citation>
    <scope>NUCLEOTIDE SEQUENCE [LARGE SCALE GENOMIC DNA]</scope>
</reference>
<dbReference type="InterPro" id="IPR031168">
    <property type="entry name" value="G_TrmE"/>
</dbReference>
<dbReference type="InterPro" id="IPR027266">
    <property type="entry name" value="TrmE/GcvT-like"/>
</dbReference>
<keyword evidence="5 6" id="KW-0342">GTP-binding</keyword>
<dbReference type="SUPFAM" id="SSF52540">
    <property type="entry name" value="P-loop containing nucleoside triphosphate hydrolases"/>
    <property type="match status" value="1"/>
</dbReference>
<dbReference type="PANTHER" id="PTHR42714">
    <property type="entry name" value="TRNA MODIFICATION GTPASE GTPBP3"/>
    <property type="match status" value="1"/>
</dbReference>
<keyword evidence="4 6" id="KW-0547">Nucleotide-binding</keyword>
<evidence type="ECO:0000256" key="6">
    <source>
        <dbReference type="RuleBase" id="RU003313"/>
    </source>
</evidence>
<dbReference type="Gene3D" id="3.30.1360.120">
    <property type="entry name" value="Probable tRNA modification gtpase trme, domain 1"/>
    <property type="match status" value="1"/>
</dbReference>
<dbReference type="HAMAP" id="MF_00379">
    <property type="entry name" value="GTPase_MnmE"/>
    <property type="match status" value="1"/>
</dbReference>
<organism evidence="10 11">
    <name type="scientific">Brettanomyces naardenensis</name>
    <name type="common">Yeast</name>
    <dbReference type="NCBI Taxonomy" id="13370"/>
    <lineage>
        <taxon>Eukaryota</taxon>
        <taxon>Fungi</taxon>
        <taxon>Dikarya</taxon>
        <taxon>Ascomycota</taxon>
        <taxon>Saccharomycotina</taxon>
        <taxon>Pichiomycetes</taxon>
        <taxon>Pichiales</taxon>
        <taxon>Pichiaceae</taxon>
        <taxon>Brettanomyces</taxon>
    </lineage>
</organism>
<dbReference type="GO" id="GO:0005525">
    <property type="term" value="F:GTP binding"/>
    <property type="evidence" value="ECO:0007669"/>
    <property type="project" value="UniProtKB-KW"/>
</dbReference>
<evidence type="ECO:0000256" key="4">
    <source>
        <dbReference type="ARBA" id="ARBA00022741"/>
    </source>
</evidence>
<dbReference type="FunFam" id="3.30.1360.120:FF:000007">
    <property type="entry name" value="tRNA modification GTPase GTPBP3, mitochondrial"/>
    <property type="match status" value="1"/>
</dbReference>
<dbReference type="InterPro" id="IPR006073">
    <property type="entry name" value="GTP-bd"/>
</dbReference>
<dbReference type="InterPro" id="IPR027368">
    <property type="entry name" value="MnmE_dom2"/>
</dbReference>
<dbReference type="Gene3D" id="3.40.50.300">
    <property type="entry name" value="P-loop containing nucleotide triphosphate hydrolases"/>
    <property type="match status" value="1"/>
</dbReference>
<dbReference type="GO" id="GO:0002098">
    <property type="term" value="P:tRNA wobble uridine modification"/>
    <property type="evidence" value="ECO:0007669"/>
    <property type="project" value="TreeGrafter"/>
</dbReference>
<dbReference type="InterPro" id="IPR018948">
    <property type="entry name" value="GTP-bd_TrmE_N"/>
</dbReference>
<dbReference type="InterPro" id="IPR005225">
    <property type="entry name" value="Small_GTP-bd"/>
</dbReference>
<evidence type="ECO:0000259" key="9">
    <source>
        <dbReference type="Pfam" id="PF12631"/>
    </source>
</evidence>
<evidence type="ECO:0000256" key="1">
    <source>
        <dbReference type="ARBA" id="ARBA00004173"/>
    </source>
</evidence>
<feature type="domain" description="MnmE helical" evidence="9">
    <location>
        <begin position="169"/>
        <end position="509"/>
    </location>
</feature>
<evidence type="ECO:0000313" key="10">
    <source>
        <dbReference type="EMBL" id="VEU22578.1"/>
    </source>
</evidence>
<gene>
    <name evidence="10" type="ORF">BRENAR_LOCUS3309</name>
</gene>
<dbReference type="PANTHER" id="PTHR42714:SF2">
    <property type="entry name" value="TRNA MODIFICATION GTPASE GTPBP3, MITOCHONDRIAL"/>
    <property type="match status" value="1"/>
</dbReference>
<protein>
    <submittedName>
        <fullName evidence="10">DEKNAAC103499</fullName>
    </submittedName>
</protein>
<dbReference type="NCBIfam" id="TIGR00231">
    <property type="entry name" value="small_GTP"/>
    <property type="match status" value="1"/>
</dbReference>
<evidence type="ECO:0000259" key="7">
    <source>
        <dbReference type="Pfam" id="PF01926"/>
    </source>
</evidence>
<dbReference type="InterPro" id="IPR025867">
    <property type="entry name" value="MnmE_helical"/>
</dbReference>
<comment type="subcellular location">
    <subcellularLocation>
        <location evidence="1">Mitochondrion</location>
    </subcellularLocation>
</comment>